<dbReference type="SUPFAM" id="SSF51445">
    <property type="entry name" value="(Trans)glycosidases"/>
    <property type="match status" value="1"/>
</dbReference>
<keyword evidence="1" id="KW-0378">Hydrolase</keyword>
<dbReference type="InterPro" id="IPR006644">
    <property type="entry name" value="Cadg"/>
</dbReference>
<dbReference type="SMART" id="SM00736">
    <property type="entry name" value="CADG"/>
    <property type="match status" value="2"/>
</dbReference>
<feature type="domain" description="Dystroglycan-type cadherin-like" evidence="4">
    <location>
        <begin position="496"/>
        <end position="588"/>
    </location>
</feature>
<dbReference type="Pfam" id="PF02449">
    <property type="entry name" value="Glyco_hydro_42"/>
    <property type="match status" value="1"/>
</dbReference>
<feature type="region of interest" description="Disordered" evidence="3">
    <location>
        <begin position="585"/>
        <end position="608"/>
    </location>
</feature>
<dbReference type="InterPro" id="IPR013783">
    <property type="entry name" value="Ig-like_fold"/>
</dbReference>
<dbReference type="PANTHER" id="PTHR36447:SF1">
    <property type="entry name" value="BETA-GALACTOSIDASE GANA"/>
    <property type="match status" value="1"/>
</dbReference>
<dbReference type="SUPFAM" id="SSF49313">
    <property type="entry name" value="Cadherin-like"/>
    <property type="match status" value="2"/>
</dbReference>
<accession>A0ABW0I6W5</accession>
<name>A0ABW0I6W5_9BACT</name>
<evidence type="ECO:0000256" key="2">
    <source>
        <dbReference type="ARBA" id="ARBA00023295"/>
    </source>
</evidence>
<evidence type="ECO:0000259" key="4">
    <source>
        <dbReference type="SMART" id="SM00736"/>
    </source>
</evidence>
<dbReference type="EMBL" id="JBHSMA010000001">
    <property type="protein sequence ID" value="MFC5408242.1"/>
    <property type="molecule type" value="Genomic_DNA"/>
</dbReference>
<evidence type="ECO:0000313" key="5">
    <source>
        <dbReference type="EMBL" id="MFC5408242.1"/>
    </source>
</evidence>
<comment type="caution">
    <text evidence="5">The sequence shown here is derived from an EMBL/GenBank/DDBJ whole genome shotgun (WGS) entry which is preliminary data.</text>
</comment>
<dbReference type="Gene3D" id="2.60.40.10">
    <property type="entry name" value="Immunoglobulins"/>
    <property type="match status" value="2"/>
</dbReference>
<evidence type="ECO:0000256" key="1">
    <source>
        <dbReference type="ARBA" id="ARBA00022801"/>
    </source>
</evidence>
<reference evidence="6" key="1">
    <citation type="journal article" date="2019" name="Int. J. Syst. Evol. Microbiol.">
        <title>The Global Catalogue of Microorganisms (GCM) 10K type strain sequencing project: providing services to taxonomists for standard genome sequencing and annotation.</title>
        <authorList>
            <consortium name="The Broad Institute Genomics Platform"/>
            <consortium name="The Broad Institute Genome Sequencing Center for Infectious Disease"/>
            <person name="Wu L."/>
            <person name="Ma J."/>
        </authorList>
    </citation>
    <scope>NUCLEOTIDE SEQUENCE [LARGE SCALE GENOMIC DNA]</scope>
    <source>
        <strain evidence="6">CCUG 55250</strain>
    </source>
</reference>
<organism evidence="5 6">
    <name type="scientific">Larkinella bovis</name>
    <dbReference type="NCBI Taxonomy" id="683041"/>
    <lineage>
        <taxon>Bacteria</taxon>
        <taxon>Pseudomonadati</taxon>
        <taxon>Bacteroidota</taxon>
        <taxon>Cytophagia</taxon>
        <taxon>Cytophagales</taxon>
        <taxon>Spirosomataceae</taxon>
        <taxon>Larkinella</taxon>
    </lineage>
</organism>
<keyword evidence="2" id="KW-0326">Glycosidase</keyword>
<dbReference type="Gene3D" id="3.20.20.80">
    <property type="entry name" value="Glycosidases"/>
    <property type="match status" value="1"/>
</dbReference>
<keyword evidence="6" id="KW-1185">Reference proteome</keyword>
<dbReference type="Pfam" id="PF05345">
    <property type="entry name" value="He_PIG"/>
    <property type="match status" value="2"/>
</dbReference>
<protein>
    <submittedName>
        <fullName evidence="5">Ig domain-containing protein</fullName>
    </submittedName>
</protein>
<sequence length="1023" mass="110842">MKNRFLPVVYLTVFCGLNLLSFWGKAAALPDDASAEPVSLRTGALRSAPVPINQQRYIGLTIFNFESDPRVDDAHIENSAAAGCNAVEITINWDKIYPTTLSTANWSVVDSHVKTAERLGLKIALRVFVGRSISKLGGFWGTDETMKSADGSRMDGGSITQFSFAHQPTVDMARNFVRETVSRYRYLQDQNKLLFVSVVASPALESEYSPVHHKADGTKYVVAFDYGDQMKQAFRQWLQSRFSLSTLNSRWGANYTDWSAVNPPIGRLSDPYSLFNNQTGKDWYVFRHRLLQRFMGDMINTIKSVNSSIRVVNQHGAVWDRLSGLRATYAFKSLNQNADGMKFNDGPTYNHRFSMDLVRSNLQPGAFMINAVDGMFWQTVSIDTYFRQVTECFEHGASMLTLANFSGRDAQPTLRTLIARVIKAGLLDQPVTQVQTAGSISYKLSEILKDSYGPIAARWTTQYNNSGKKAVQVNLIEDLMDDNETPAEPVRNQSPQVSKALANSEATVGTALSLSVGKSNFMDPDGTIARVEVSGLPAGLSYNASASLISGTPTTVTTATVTVKATDNEGASVTTSFQLLVKAASTPEKPAPEPEPVPQPSNPATGSYEGYLDKVECESIRGWVWDRKAPNAPVIVEFYADGKAVGTTEASIYRDDLQKAGKGNGAHAYSFTTPSNLKDGKTHVISAKVLHSSYTLSWAPKNLTCEPSGQPVTNQSPQVSKALANFEATVGTALSLSVGKSNFMDPDGTIARVEVSGLPAGLSYNASASLISGTPTTVTTATVTVKATDNEGASVTTSFQLLVKAASTPEKPAPEPEPVPQPSNPATGSYEGYLDKVECGSIRGWVWDRKAPNAPVIVEFYADGKAVGTTEASIYRDDLQKAGKGNGAHAYSFTTPSSLKDGKTHVISAKVLHSSYTLKWAPQNLNCPSPARLSAEPTERGLEVTVLGNPVSDQIAVEVRGAAGKPVLFQLVDIRGRIVAEQRIESARGTEAQQFNVSQEQPGMFLLRVASGIQFTTVKVLKR</sequence>
<evidence type="ECO:0000313" key="6">
    <source>
        <dbReference type="Proteomes" id="UP001596106"/>
    </source>
</evidence>
<dbReference type="InterPro" id="IPR017853">
    <property type="entry name" value="GH"/>
</dbReference>
<proteinExistence type="predicted"/>
<gene>
    <name evidence="5" type="ORF">ACFPMF_02900</name>
</gene>
<dbReference type="InterPro" id="IPR003476">
    <property type="entry name" value="Glyco_hydro_42"/>
</dbReference>
<dbReference type="RefSeq" id="WP_379840927.1">
    <property type="nucleotide sequence ID" value="NZ_JBHSMA010000001.1"/>
</dbReference>
<dbReference type="InterPro" id="IPR013529">
    <property type="entry name" value="Glyco_hydro_42_N"/>
</dbReference>
<dbReference type="Proteomes" id="UP001596106">
    <property type="component" value="Unassembled WGS sequence"/>
</dbReference>
<evidence type="ECO:0000256" key="3">
    <source>
        <dbReference type="SAM" id="MobiDB-lite"/>
    </source>
</evidence>
<dbReference type="InterPro" id="IPR015919">
    <property type="entry name" value="Cadherin-like_sf"/>
</dbReference>
<dbReference type="PANTHER" id="PTHR36447">
    <property type="entry name" value="BETA-GALACTOSIDASE GANA"/>
    <property type="match status" value="1"/>
</dbReference>
<feature type="domain" description="Dystroglycan-type cadherin-like" evidence="4">
    <location>
        <begin position="718"/>
        <end position="810"/>
    </location>
</feature>
<feature type="region of interest" description="Disordered" evidence="3">
    <location>
        <begin position="807"/>
        <end position="830"/>
    </location>
</feature>